<dbReference type="Pfam" id="PF20710">
    <property type="entry name" value="DUF6824"/>
    <property type="match status" value="1"/>
</dbReference>
<evidence type="ECO:0000259" key="2">
    <source>
        <dbReference type="Pfam" id="PF20710"/>
    </source>
</evidence>
<organism evidence="3">
    <name type="scientific">Ditylum brightwellii</name>
    <dbReference type="NCBI Taxonomy" id="49249"/>
    <lineage>
        <taxon>Eukaryota</taxon>
        <taxon>Sar</taxon>
        <taxon>Stramenopiles</taxon>
        <taxon>Ochrophyta</taxon>
        <taxon>Bacillariophyta</taxon>
        <taxon>Mediophyceae</taxon>
        <taxon>Lithodesmiophycidae</taxon>
        <taxon>Lithodesmiales</taxon>
        <taxon>Lithodesmiaceae</taxon>
        <taxon>Ditylum</taxon>
    </lineage>
</organism>
<feature type="domain" description="DUF6824" evidence="2">
    <location>
        <begin position="23"/>
        <end position="108"/>
    </location>
</feature>
<name>A0A6U3ZXH2_9STRA</name>
<gene>
    <name evidence="3" type="ORF">DBRI1063_LOCUS17747</name>
</gene>
<sequence length="227" mass="23756">MPSPYHPTMTEIEILASDLTNDDILCGRGGATNNHVGNKQFRAIVAEHQPEYLSAKKRDKAGIARRIVQVLRERGGRFLKKVEGEGPERWVDVGDKKATEKTSQALREGLDVRHAVGGSGGKATAGTKGKASGDSSATGKPAQKRRRTAGSAATIPLPATAVAANMPTPYDVVMHGSPALVSEGGADDCTALPLSTAELEGDAIAKAKFVFDPPPVDSSDCSNIEAV</sequence>
<feature type="region of interest" description="Disordered" evidence="1">
    <location>
        <begin position="95"/>
        <end position="151"/>
    </location>
</feature>
<protein>
    <recommendedName>
        <fullName evidence="2">DUF6824 domain-containing protein</fullName>
    </recommendedName>
</protein>
<proteinExistence type="predicted"/>
<evidence type="ECO:0000313" key="3">
    <source>
        <dbReference type="EMBL" id="CAD9343285.1"/>
    </source>
</evidence>
<evidence type="ECO:0000256" key="1">
    <source>
        <dbReference type="SAM" id="MobiDB-lite"/>
    </source>
</evidence>
<reference evidence="3" key="1">
    <citation type="submission" date="2021-01" db="EMBL/GenBank/DDBJ databases">
        <authorList>
            <person name="Corre E."/>
            <person name="Pelletier E."/>
            <person name="Niang G."/>
            <person name="Scheremetjew M."/>
            <person name="Finn R."/>
            <person name="Kale V."/>
            <person name="Holt S."/>
            <person name="Cochrane G."/>
            <person name="Meng A."/>
            <person name="Brown T."/>
            <person name="Cohen L."/>
        </authorList>
    </citation>
    <scope>NUCLEOTIDE SEQUENCE</scope>
    <source>
        <strain evidence="3">Pop2</strain>
    </source>
</reference>
<feature type="compositionally biased region" description="Low complexity" evidence="1">
    <location>
        <begin position="124"/>
        <end position="133"/>
    </location>
</feature>
<dbReference type="InterPro" id="IPR049227">
    <property type="entry name" value="DUF6824"/>
</dbReference>
<accession>A0A6U3ZXH2</accession>
<dbReference type="AlphaFoldDB" id="A0A6U3ZXH2"/>
<dbReference type="EMBL" id="HBGN01027492">
    <property type="protein sequence ID" value="CAD9343285.1"/>
    <property type="molecule type" value="Transcribed_RNA"/>
</dbReference>